<accession>A0A9W8EDL6</accession>
<evidence type="ECO:0000313" key="3">
    <source>
        <dbReference type="Proteomes" id="UP001151582"/>
    </source>
</evidence>
<dbReference type="AlphaFoldDB" id="A0A9W8EDL6"/>
<sequence length="377" mass="41412">MIPAYRWSIVSVIISTWVVGVSAGPAGDPDHYQYIPGSHHSSAWPFANGYFDPSAFQPTDSAYSQQIALDSQPGMAIQSGYDTTHFPNADALNYDTENTGFSEYLSPTDHAWNQQHAENVGYAPFLPSGSQYTTVPGTSTDQSTSWLPLEPNLGTNTASSAQPLFQAGLASSAIDQPAAKQIEDPPALSKIVSMALVVDHQPLYDALPELHARVELMCQNQAHRPLSENSSNDQAFKTAFNAYLKGLKQRLHIFIDQATQGTLSYRFQLHYLAFHSTVEALLQSLQGGQMVLFVTWDSSSKRFKLKIPYTMTGSILALDCNEFWLTLTTPYHVVSFLTVNEPVSFDGIVKLSTDLAKVLNPTSVDFYKVIAKGGYLV</sequence>
<proteinExistence type="predicted"/>
<organism evidence="2 3">
    <name type="scientific">Dimargaris verticillata</name>
    <dbReference type="NCBI Taxonomy" id="2761393"/>
    <lineage>
        <taxon>Eukaryota</taxon>
        <taxon>Fungi</taxon>
        <taxon>Fungi incertae sedis</taxon>
        <taxon>Zoopagomycota</taxon>
        <taxon>Kickxellomycotina</taxon>
        <taxon>Dimargaritomycetes</taxon>
        <taxon>Dimargaritales</taxon>
        <taxon>Dimargaritaceae</taxon>
        <taxon>Dimargaris</taxon>
    </lineage>
</organism>
<dbReference type="Proteomes" id="UP001151582">
    <property type="component" value="Unassembled WGS sequence"/>
</dbReference>
<name>A0A9W8EDL6_9FUNG</name>
<feature type="chain" id="PRO_5040928754" evidence="1">
    <location>
        <begin position="24"/>
        <end position="377"/>
    </location>
</feature>
<evidence type="ECO:0000256" key="1">
    <source>
        <dbReference type="SAM" id="SignalP"/>
    </source>
</evidence>
<reference evidence="2" key="1">
    <citation type="submission" date="2022-07" db="EMBL/GenBank/DDBJ databases">
        <title>Phylogenomic reconstructions and comparative analyses of Kickxellomycotina fungi.</title>
        <authorList>
            <person name="Reynolds N.K."/>
            <person name="Stajich J.E."/>
            <person name="Barry K."/>
            <person name="Grigoriev I.V."/>
            <person name="Crous P."/>
            <person name="Smith M.E."/>
        </authorList>
    </citation>
    <scope>NUCLEOTIDE SEQUENCE</scope>
    <source>
        <strain evidence="2">RSA 567</strain>
    </source>
</reference>
<dbReference type="EMBL" id="JANBQB010000159">
    <property type="protein sequence ID" value="KAJ1980634.1"/>
    <property type="molecule type" value="Genomic_DNA"/>
</dbReference>
<feature type="signal peptide" evidence="1">
    <location>
        <begin position="1"/>
        <end position="23"/>
    </location>
</feature>
<protein>
    <submittedName>
        <fullName evidence="2">Uncharacterized protein</fullName>
    </submittedName>
</protein>
<comment type="caution">
    <text evidence="2">The sequence shown here is derived from an EMBL/GenBank/DDBJ whole genome shotgun (WGS) entry which is preliminary data.</text>
</comment>
<evidence type="ECO:0000313" key="2">
    <source>
        <dbReference type="EMBL" id="KAJ1980634.1"/>
    </source>
</evidence>
<keyword evidence="3" id="KW-1185">Reference proteome</keyword>
<gene>
    <name evidence="2" type="ORF">H4R34_002384</name>
</gene>
<keyword evidence="1" id="KW-0732">Signal</keyword>